<keyword evidence="2" id="KW-1185">Reference proteome</keyword>
<dbReference type="RefSeq" id="WP_153234428.1">
    <property type="nucleotide sequence ID" value="NZ_WINI01000004.1"/>
</dbReference>
<protein>
    <submittedName>
        <fullName evidence="1">Uncharacterized protein</fullName>
    </submittedName>
</protein>
<dbReference type="AlphaFoldDB" id="A0A843YLQ9"/>
<organism evidence="1 2">
    <name type="scientific">Glaciimonas soli</name>
    <dbReference type="NCBI Taxonomy" id="2590999"/>
    <lineage>
        <taxon>Bacteria</taxon>
        <taxon>Pseudomonadati</taxon>
        <taxon>Pseudomonadota</taxon>
        <taxon>Betaproteobacteria</taxon>
        <taxon>Burkholderiales</taxon>
        <taxon>Oxalobacteraceae</taxon>
        <taxon>Glaciimonas</taxon>
    </lineage>
</organism>
<dbReference type="OrthoDB" id="6888798at2"/>
<accession>A0A843YLQ9</accession>
<reference evidence="1 2" key="1">
    <citation type="submission" date="2019-10" db="EMBL/GenBank/DDBJ databases">
        <title>Glaciimonas soli sp. nov., a psychrophilic bacterium isolated from the forest soil of a high elevation mountain in Taiwan.</title>
        <authorList>
            <person name="Wang L.-T."/>
            <person name="Shieh W.Y."/>
        </authorList>
    </citation>
    <scope>NUCLEOTIDE SEQUENCE [LARGE SCALE GENOMIC DNA]</scope>
    <source>
        <strain evidence="1 2">GS1</strain>
    </source>
</reference>
<dbReference type="EMBL" id="WINI01000004">
    <property type="protein sequence ID" value="MQR00809.1"/>
    <property type="molecule type" value="Genomic_DNA"/>
</dbReference>
<name>A0A843YLQ9_9BURK</name>
<comment type="caution">
    <text evidence="1">The sequence shown here is derived from an EMBL/GenBank/DDBJ whole genome shotgun (WGS) entry which is preliminary data.</text>
</comment>
<evidence type="ECO:0000313" key="2">
    <source>
        <dbReference type="Proteomes" id="UP000451565"/>
    </source>
</evidence>
<evidence type="ECO:0000313" key="1">
    <source>
        <dbReference type="EMBL" id="MQR00809.1"/>
    </source>
</evidence>
<proteinExistence type="predicted"/>
<gene>
    <name evidence="1" type="ORF">GEV47_08950</name>
</gene>
<sequence length="137" mass="15642">MNMLSRLDLFSLKELALRSAMIRQACSCNKTSLVGWESMPISMPETQLRQIGTLIDENEVEPTVKEYHPNGTHYASLEAPIAPRYFPYNRCIVSECIECGRCYLRYNEVGGYFFDQRIRALDPSLIVDAFLPESPAK</sequence>
<dbReference type="Proteomes" id="UP000451565">
    <property type="component" value="Unassembled WGS sequence"/>
</dbReference>